<evidence type="ECO:0000256" key="2">
    <source>
        <dbReference type="ARBA" id="ARBA00022692"/>
    </source>
</evidence>
<dbReference type="GO" id="GO:0016020">
    <property type="term" value="C:membrane"/>
    <property type="evidence" value="ECO:0007669"/>
    <property type="project" value="UniProtKB-SubCell"/>
</dbReference>
<dbReference type="EMBL" id="MAVT02000009">
    <property type="protein sequence ID" value="POS81369.1"/>
    <property type="molecule type" value="Genomic_DNA"/>
</dbReference>
<protein>
    <recommendedName>
        <fullName evidence="8">Rhodopsin domain-containing protein</fullName>
    </recommendedName>
</protein>
<dbReference type="Pfam" id="PF20684">
    <property type="entry name" value="Fung_rhodopsin"/>
    <property type="match status" value="1"/>
</dbReference>
<keyword evidence="10" id="KW-1185">Reference proteome</keyword>
<dbReference type="OrthoDB" id="5401779at2759"/>
<evidence type="ECO:0000256" key="3">
    <source>
        <dbReference type="ARBA" id="ARBA00022989"/>
    </source>
</evidence>
<comment type="subcellular location">
    <subcellularLocation>
        <location evidence="1">Membrane</location>
        <topology evidence="1">Multi-pass membrane protein</topology>
    </subcellularLocation>
</comment>
<dbReference type="InterPro" id="IPR052337">
    <property type="entry name" value="SAT4-like"/>
</dbReference>
<comment type="similarity">
    <text evidence="5">Belongs to the SAT4 family.</text>
</comment>
<feature type="region of interest" description="Disordered" evidence="6">
    <location>
        <begin position="342"/>
        <end position="410"/>
    </location>
</feature>
<feature type="transmembrane region" description="Helical" evidence="7">
    <location>
        <begin position="59"/>
        <end position="82"/>
    </location>
</feature>
<feature type="domain" description="Rhodopsin" evidence="8">
    <location>
        <begin position="45"/>
        <end position="268"/>
    </location>
</feature>
<evidence type="ECO:0000256" key="5">
    <source>
        <dbReference type="ARBA" id="ARBA00038359"/>
    </source>
</evidence>
<evidence type="ECO:0000259" key="8">
    <source>
        <dbReference type="Pfam" id="PF20684"/>
    </source>
</evidence>
<accession>A0A2P5IFT3</accession>
<evidence type="ECO:0000313" key="10">
    <source>
        <dbReference type="Proteomes" id="UP000094444"/>
    </source>
</evidence>
<dbReference type="PANTHER" id="PTHR33048">
    <property type="entry name" value="PTH11-LIKE INTEGRAL MEMBRANE PROTEIN (AFU_ORTHOLOGUE AFUA_5G11245)"/>
    <property type="match status" value="1"/>
</dbReference>
<evidence type="ECO:0000256" key="1">
    <source>
        <dbReference type="ARBA" id="ARBA00004141"/>
    </source>
</evidence>
<dbReference type="InterPro" id="IPR049326">
    <property type="entry name" value="Rhodopsin_dom_fungi"/>
</dbReference>
<feature type="transmembrane region" description="Helical" evidence="7">
    <location>
        <begin position="27"/>
        <end position="47"/>
    </location>
</feature>
<feature type="transmembrane region" description="Helical" evidence="7">
    <location>
        <begin position="134"/>
        <end position="152"/>
    </location>
</feature>
<proteinExistence type="inferred from homology"/>
<dbReference type="AlphaFoldDB" id="A0A2P5IFT3"/>
<reference evidence="9" key="1">
    <citation type="submission" date="2017-09" db="EMBL/GenBank/DDBJ databases">
        <title>Polyketide synthases of a Diaporthe helianthi virulent isolate.</title>
        <authorList>
            <person name="Baroncelli R."/>
        </authorList>
    </citation>
    <scope>NUCLEOTIDE SEQUENCE [LARGE SCALE GENOMIC DNA]</scope>
    <source>
        <strain evidence="9">7/96</strain>
    </source>
</reference>
<feature type="transmembrane region" description="Helical" evidence="7">
    <location>
        <begin position="105"/>
        <end position="127"/>
    </location>
</feature>
<keyword evidence="3 7" id="KW-1133">Transmembrane helix</keyword>
<feature type="transmembrane region" description="Helical" evidence="7">
    <location>
        <begin position="172"/>
        <end position="194"/>
    </location>
</feature>
<dbReference type="STRING" id="158607.A0A2P5IFT3"/>
<comment type="caution">
    <text evidence="9">The sequence shown here is derived from an EMBL/GenBank/DDBJ whole genome shotgun (WGS) entry which is preliminary data.</text>
</comment>
<feature type="compositionally biased region" description="Low complexity" evidence="6">
    <location>
        <begin position="345"/>
        <end position="357"/>
    </location>
</feature>
<keyword evidence="4 7" id="KW-0472">Membrane</keyword>
<organism evidence="9 10">
    <name type="scientific">Diaporthe helianthi</name>
    <dbReference type="NCBI Taxonomy" id="158607"/>
    <lineage>
        <taxon>Eukaryota</taxon>
        <taxon>Fungi</taxon>
        <taxon>Dikarya</taxon>
        <taxon>Ascomycota</taxon>
        <taxon>Pezizomycotina</taxon>
        <taxon>Sordariomycetes</taxon>
        <taxon>Sordariomycetidae</taxon>
        <taxon>Diaporthales</taxon>
        <taxon>Diaporthaceae</taxon>
        <taxon>Diaporthe</taxon>
    </lineage>
</organism>
<gene>
    <name evidence="9" type="ORF">DHEL01_v200250</name>
</gene>
<evidence type="ECO:0000256" key="7">
    <source>
        <dbReference type="SAM" id="Phobius"/>
    </source>
</evidence>
<evidence type="ECO:0000256" key="4">
    <source>
        <dbReference type="ARBA" id="ARBA00023136"/>
    </source>
</evidence>
<dbReference type="Proteomes" id="UP000094444">
    <property type="component" value="Unassembled WGS sequence"/>
</dbReference>
<keyword evidence="2 7" id="KW-0812">Transmembrane</keyword>
<feature type="transmembrane region" description="Helical" evidence="7">
    <location>
        <begin position="206"/>
        <end position="231"/>
    </location>
</feature>
<sequence length="410" mass="43971">MSKVGMMPVPGGETAEFDGFSELQTRILVVYIVTSALATFGLVLRFYTGACLSQRRLGLDAFLILASWAVYLASFVGMLSVFPCGFGKHLWSVTEEQLHCYMKKLLFLGVTYFWPPTLAKLSLIVLYHRLNPNLGFRVALYVIAFIVTTSILSGPCNPLNVGSSTCLNNVALAQAVLNISTDGVLVLMPVKMLWGLNMPRKQKVAVGCILGLGSGAAIASCVRIAYVRAMINNPDVLYTQGSAAVWSAVEINIGILCNCLAMLKPFVRHHLHWLVSLVGSDGSPSSEEGTSKESAVRFHRFRISTRKSGGSTAGRAGACTAGNYQLHSFGRDKEACKFGEADGRSTTVTSRSDTLTTPDDLPAQQGGILVTTSTTWKASDGDTGSEGILTGSDEESGNQYRPGRGTMGKD</sequence>
<name>A0A2P5IFT3_DIAHE</name>
<evidence type="ECO:0000256" key="6">
    <source>
        <dbReference type="SAM" id="MobiDB-lite"/>
    </source>
</evidence>
<dbReference type="InParanoid" id="A0A2P5IFT3"/>
<evidence type="ECO:0000313" key="9">
    <source>
        <dbReference type="EMBL" id="POS81369.1"/>
    </source>
</evidence>
<dbReference type="PANTHER" id="PTHR33048:SF129">
    <property type="entry name" value="INTEGRAL MEMBRANE PROTEIN-RELATED"/>
    <property type="match status" value="1"/>
</dbReference>